<keyword evidence="5" id="KW-1185">Reference proteome</keyword>
<dbReference type="InterPro" id="IPR029044">
    <property type="entry name" value="Nucleotide-diphossugar_trans"/>
</dbReference>
<dbReference type="EMBL" id="OOIP01000005">
    <property type="protein sequence ID" value="SPO36755.1"/>
    <property type="molecule type" value="Genomic_DNA"/>
</dbReference>
<proteinExistence type="predicted"/>
<dbReference type="Pfam" id="PF22640">
    <property type="entry name" value="ManC_GMP_beta-helix"/>
    <property type="match status" value="1"/>
</dbReference>
<dbReference type="Gene3D" id="3.90.550.10">
    <property type="entry name" value="Spore Coat Polysaccharide Biosynthesis Protein SpsA, Chain A"/>
    <property type="match status" value="2"/>
</dbReference>
<feature type="compositionally biased region" description="Pro residues" evidence="1">
    <location>
        <begin position="452"/>
        <end position="463"/>
    </location>
</feature>
<dbReference type="AlphaFoldDB" id="A0A5C3EYA9"/>
<keyword evidence="4" id="KW-0548">Nucleotidyltransferase</keyword>
<reference evidence="4 5" key="1">
    <citation type="submission" date="2018-03" db="EMBL/GenBank/DDBJ databases">
        <authorList>
            <person name="Guldener U."/>
        </authorList>
    </citation>
    <scope>NUCLEOTIDE SEQUENCE [LARGE SCALE GENOMIC DNA]</scope>
    <source>
        <strain evidence="4 5">DAOM196992</strain>
    </source>
</reference>
<organism evidence="4 5">
    <name type="scientific">Pseudozyma flocculosa</name>
    <dbReference type="NCBI Taxonomy" id="84751"/>
    <lineage>
        <taxon>Eukaryota</taxon>
        <taxon>Fungi</taxon>
        <taxon>Dikarya</taxon>
        <taxon>Basidiomycota</taxon>
        <taxon>Ustilaginomycotina</taxon>
        <taxon>Ustilaginomycetes</taxon>
        <taxon>Ustilaginales</taxon>
        <taxon>Ustilaginaceae</taxon>
        <taxon>Pseudozyma</taxon>
    </lineage>
</organism>
<dbReference type="GO" id="GO:0009298">
    <property type="term" value="P:GDP-mannose biosynthetic process"/>
    <property type="evidence" value="ECO:0007669"/>
    <property type="project" value="TreeGrafter"/>
</dbReference>
<evidence type="ECO:0000259" key="3">
    <source>
        <dbReference type="Pfam" id="PF22640"/>
    </source>
</evidence>
<gene>
    <name evidence="4" type="ORF">PSFLO_02226</name>
</gene>
<dbReference type="PANTHER" id="PTHR46390:SF1">
    <property type="entry name" value="MANNOSE-1-PHOSPHATE GUANYLYLTRANSFERASE"/>
    <property type="match status" value="1"/>
</dbReference>
<feature type="domain" description="Nucleotidyl transferase" evidence="2">
    <location>
        <begin position="107"/>
        <end position="412"/>
    </location>
</feature>
<dbReference type="PANTHER" id="PTHR46390">
    <property type="entry name" value="MANNOSE-1-PHOSPHATE GUANYLYLTRANSFERASE"/>
    <property type="match status" value="1"/>
</dbReference>
<dbReference type="SUPFAM" id="SSF159283">
    <property type="entry name" value="Guanosine diphospho-D-mannose pyrophosphorylase/mannose-6-phosphate isomerase linker domain"/>
    <property type="match status" value="1"/>
</dbReference>
<dbReference type="InterPro" id="IPR051161">
    <property type="entry name" value="Mannose-6P_isomerase_type2"/>
</dbReference>
<dbReference type="SUPFAM" id="SSF53448">
    <property type="entry name" value="Nucleotide-diphospho-sugar transferases"/>
    <property type="match status" value="1"/>
</dbReference>
<dbReference type="GO" id="GO:0004475">
    <property type="term" value="F:mannose-1-phosphate guanylyltransferase (GTP) activity"/>
    <property type="evidence" value="ECO:0007669"/>
    <property type="project" value="InterPro"/>
</dbReference>
<dbReference type="InterPro" id="IPR054566">
    <property type="entry name" value="ManC/GMP-like_b-helix"/>
</dbReference>
<evidence type="ECO:0000259" key="2">
    <source>
        <dbReference type="Pfam" id="PF00483"/>
    </source>
</evidence>
<name>A0A5C3EYA9_9BASI</name>
<evidence type="ECO:0000313" key="4">
    <source>
        <dbReference type="EMBL" id="SPO36755.1"/>
    </source>
</evidence>
<accession>A0A5C3EYA9</accession>
<dbReference type="Pfam" id="PF00483">
    <property type="entry name" value="NTP_transferase"/>
    <property type="match status" value="1"/>
</dbReference>
<protein>
    <submittedName>
        <fullName evidence="4">Related to Mannose-1-phosphate guanylyltransferase</fullName>
    </submittedName>
</protein>
<dbReference type="CDD" id="cd02509">
    <property type="entry name" value="GDP-M1P_Guanylyltransferase"/>
    <property type="match status" value="1"/>
</dbReference>
<sequence length="559" mass="58563">MESVNGVITAIMAGEHAVGKDAVHAAADTTGTLDQLNNVTAMSLDDYTFQVDSACSSTLTTPEDAVDDPMGGLRASPPLSRLPPSTGAMTGRRPLPIHTGPIPSFYSIIPAGGSGTRLWPLSRDARPKFLLDLEGNGGSLLQNTWNRLRPLSYRSNIVVVTGNAHASEVGQQLLGELEGDNLVTEPCPKESMAAIGLAAAICLKRDPDAIVGSFAADHVMPAEDKNPQFYTAVREAVRVAQAHDVLVTIGIQPTEPSTAFGYIHIGAPASESDRGAATSAATADTTTTTTAATGDRAFRVSSFKEKPDAATAARLIADGQHCWNAGIFVASARVLLDMLQRHQPDLYRGLDGLAQLHGTEGYAAELAKVWPTLLKISIDHAIAEPAAASGDMMVVPAPLVWKDLGDFASLSEWRRLSSAPSTPRSPLSMAGGLPTPPLSATSAWTPSLSPSPRSPLCPLPPLAPIESGPGPKTTAEAVSEAAASLEEEPVIVLGDESSVFFDDATGFIVPGSGRVIGCIGLQDVVIVDTKDALLVMHKSRAQEIKQLANRCKLAFPTLS</sequence>
<dbReference type="OrthoDB" id="5594057at2759"/>
<keyword evidence="4" id="KW-0808">Transferase</keyword>
<feature type="region of interest" description="Disordered" evidence="1">
    <location>
        <begin position="439"/>
        <end position="475"/>
    </location>
</feature>
<evidence type="ECO:0000256" key="1">
    <source>
        <dbReference type="SAM" id="MobiDB-lite"/>
    </source>
</evidence>
<dbReference type="InterPro" id="IPR005835">
    <property type="entry name" value="NTP_transferase_dom"/>
</dbReference>
<dbReference type="InterPro" id="IPR049577">
    <property type="entry name" value="GMPP_N"/>
</dbReference>
<evidence type="ECO:0000313" key="5">
    <source>
        <dbReference type="Proteomes" id="UP000323386"/>
    </source>
</evidence>
<feature type="domain" description="MannoseP isomerase/GMP-like beta-helix" evidence="3">
    <location>
        <begin position="503"/>
        <end position="548"/>
    </location>
</feature>
<dbReference type="Proteomes" id="UP000323386">
    <property type="component" value="Unassembled WGS sequence"/>
</dbReference>